<comment type="subcellular location">
    <subcellularLocation>
        <location evidence="2">Cytoplasm</location>
    </subcellularLocation>
    <subcellularLocation>
        <location evidence="1">Nucleus</location>
    </subcellularLocation>
</comment>
<dbReference type="Gene3D" id="3.30.530.20">
    <property type="match status" value="1"/>
</dbReference>
<evidence type="ECO:0000256" key="2">
    <source>
        <dbReference type="ARBA" id="ARBA00004496"/>
    </source>
</evidence>
<dbReference type="EMBL" id="CP126653">
    <property type="protein sequence ID" value="WJZ89162.1"/>
    <property type="molecule type" value="Genomic_DNA"/>
</dbReference>
<accession>A0ABY9C2G0</accession>
<protein>
    <recommendedName>
        <fullName evidence="11">Abscisic acid receptor PYL4</fullName>
    </recommendedName>
</protein>
<keyword evidence="5" id="KW-0938">Abscisic acid signaling pathway</keyword>
<reference evidence="9 10" key="1">
    <citation type="journal article" date="2023" name="Hortic Res">
        <title>The complete reference genome for grapevine (Vitis vinifera L.) genetics and breeding.</title>
        <authorList>
            <person name="Shi X."/>
            <person name="Cao S."/>
            <person name="Wang X."/>
            <person name="Huang S."/>
            <person name="Wang Y."/>
            <person name="Liu Z."/>
            <person name="Liu W."/>
            <person name="Leng X."/>
            <person name="Peng Y."/>
            <person name="Wang N."/>
            <person name="Wang Y."/>
            <person name="Ma Z."/>
            <person name="Xu X."/>
            <person name="Zhang F."/>
            <person name="Xue H."/>
            <person name="Zhong H."/>
            <person name="Wang Y."/>
            <person name="Zhang K."/>
            <person name="Velt A."/>
            <person name="Avia K."/>
            <person name="Holtgrawe D."/>
            <person name="Grimplet J."/>
            <person name="Matus J.T."/>
            <person name="Ware D."/>
            <person name="Wu X."/>
            <person name="Wang H."/>
            <person name="Liu C."/>
            <person name="Fang Y."/>
            <person name="Rustenholz C."/>
            <person name="Cheng Z."/>
            <person name="Xiao H."/>
            <person name="Zhou Y."/>
        </authorList>
    </citation>
    <scope>NUCLEOTIDE SEQUENCE [LARGE SCALE GENOMIC DNA]</scope>
    <source>
        <strain evidence="10">cv. Pinot noir / PN40024</strain>
        <tissue evidence="9">Leaf</tissue>
    </source>
</reference>
<sequence length="165" mass="18209">MAPRVHSRGVARQVPLSLPIAVPYDVALRHLRTVKPNQFTSAHYREIDAPITTVWSILRCFDSPGEYKPFIQFCHLASGNVEVGSIRHLVVHRNLPGKDSIERLDILDDNAYVTGFSIIGGANNLKNYRSVTTLHTAANSEGTVVVESYVIDVPPVDHRRPAGSS</sequence>
<evidence type="ECO:0000256" key="4">
    <source>
        <dbReference type="ARBA" id="ARBA00022490"/>
    </source>
</evidence>
<keyword evidence="4" id="KW-0963">Cytoplasm</keyword>
<evidence type="ECO:0000256" key="3">
    <source>
        <dbReference type="ARBA" id="ARBA00008594"/>
    </source>
</evidence>
<proteinExistence type="inferred from homology"/>
<dbReference type="PANTHER" id="PTHR31213">
    <property type="entry name" value="OS08G0374000 PROTEIN-RELATED"/>
    <property type="match status" value="1"/>
</dbReference>
<dbReference type="Pfam" id="PF10604">
    <property type="entry name" value="Polyketide_cyc2"/>
    <property type="match status" value="1"/>
</dbReference>
<evidence type="ECO:0008006" key="11">
    <source>
        <dbReference type="Google" id="ProtNLM"/>
    </source>
</evidence>
<evidence type="ECO:0000256" key="1">
    <source>
        <dbReference type="ARBA" id="ARBA00004123"/>
    </source>
</evidence>
<name>A0ABY9C2G0_VITVI</name>
<keyword evidence="7" id="KW-0539">Nucleus</keyword>
<dbReference type="InterPro" id="IPR050279">
    <property type="entry name" value="Plant_def-hormone_signal"/>
</dbReference>
<evidence type="ECO:0000313" key="10">
    <source>
        <dbReference type="Proteomes" id="UP001227230"/>
    </source>
</evidence>
<keyword evidence="8" id="KW-0650">Protein phosphatase inhibitor</keyword>
<keyword evidence="6" id="KW-0675">Receptor</keyword>
<dbReference type="InterPro" id="IPR023393">
    <property type="entry name" value="START-like_dom_sf"/>
</dbReference>
<dbReference type="PANTHER" id="PTHR31213:SF138">
    <property type="entry name" value="ABSCISIC ACID RECEPTOR PYL6"/>
    <property type="match status" value="1"/>
</dbReference>
<dbReference type="InterPro" id="IPR019587">
    <property type="entry name" value="Polyketide_cyclase/dehydratase"/>
</dbReference>
<dbReference type="SUPFAM" id="SSF55961">
    <property type="entry name" value="Bet v1-like"/>
    <property type="match status" value="1"/>
</dbReference>
<evidence type="ECO:0000256" key="6">
    <source>
        <dbReference type="ARBA" id="ARBA00023170"/>
    </source>
</evidence>
<evidence type="ECO:0000313" key="9">
    <source>
        <dbReference type="EMBL" id="WJZ89162.1"/>
    </source>
</evidence>
<keyword evidence="10" id="KW-1185">Reference proteome</keyword>
<evidence type="ECO:0000256" key="5">
    <source>
        <dbReference type="ARBA" id="ARBA00022682"/>
    </source>
</evidence>
<dbReference type="CDD" id="cd07821">
    <property type="entry name" value="PYR_PYL_RCAR_like"/>
    <property type="match status" value="1"/>
</dbReference>
<evidence type="ECO:0000256" key="7">
    <source>
        <dbReference type="ARBA" id="ARBA00023242"/>
    </source>
</evidence>
<organism evidence="9 10">
    <name type="scientific">Vitis vinifera</name>
    <name type="common">Grape</name>
    <dbReference type="NCBI Taxonomy" id="29760"/>
    <lineage>
        <taxon>Eukaryota</taxon>
        <taxon>Viridiplantae</taxon>
        <taxon>Streptophyta</taxon>
        <taxon>Embryophyta</taxon>
        <taxon>Tracheophyta</taxon>
        <taxon>Spermatophyta</taxon>
        <taxon>Magnoliopsida</taxon>
        <taxon>eudicotyledons</taxon>
        <taxon>Gunneridae</taxon>
        <taxon>Pentapetalae</taxon>
        <taxon>rosids</taxon>
        <taxon>Vitales</taxon>
        <taxon>Vitaceae</taxon>
        <taxon>Viteae</taxon>
        <taxon>Vitis</taxon>
    </lineage>
</organism>
<dbReference type="Proteomes" id="UP001227230">
    <property type="component" value="Chromosome 6"/>
</dbReference>
<comment type="similarity">
    <text evidence="3">Belongs to the PYR/PYL/RCAR abscisic acid intracellular receptor family.</text>
</comment>
<evidence type="ECO:0000256" key="8">
    <source>
        <dbReference type="ARBA" id="ARBA00023272"/>
    </source>
</evidence>
<gene>
    <name evidence="9" type="ORF">VitviT2T_008401</name>
</gene>